<dbReference type="InterPro" id="IPR036291">
    <property type="entry name" value="NAD(P)-bd_dom_sf"/>
</dbReference>
<dbReference type="PIRSF" id="PIRSF000126">
    <property type="entry name" value="11-beta-HSD1"/>
    <property type="match status" value="1"/>
</dbReference>
<dbReference type="CDD" id="cd05233">
    <property type="entry name" value="SDR_c"/>
    <property type="match status" value="1"/>
</dbReference>
<dbReference type="SUPFAM" id="SSF51735">
    <property type="entry name" value="NAD(P)-binding Rossmann-fold domains"/>
    <property type="match status" value="1"/>
</dbReference>
<keyword evidence="2" id="KW-0560">Oxidoreductase</keyword>
<dbReference type="GO" id="GO:0016020">
    <property type="term" value="C:membrane"/>
    <property type="evidence" value="ECO:0007669"/>
    <property type="project" value="TreeGrafter"/>
</dbReference>
<dbReference type="PANTHER" id="PTHR44196:SF2">
    <property type="entry name" value="SHORT-CHAIN DEHYDROGENASE-RELATED"/>
    <property type="match status" value="1"/>
</dbReference>
<reference evidence="5" key="1">
    <citation type="submission" date="2019-04" db="EMBL/GenBank/DDBJ databases">
        <title>Evolution of Biomass-Degrading Anaerobic Consortia Revealed by Metagenomics.</title>
        <authorList>
            <person name="Peng X."/>
        </authorList>
    </citation>
    <scope>NUCLEOTIDE SEQUENCE</scope>
    <source>
        <strain evidence="5">SIG551</strain>
    </source>
</reference>
<evidence type="ECO:0000256" key="2">
    <source>
        <dbReference type="ARBA" id="ARBA00023002"/>
    </source>
</evidence>
<accession>A0A928KWB1</accession>
<dbReference type="RefSeq" id="WP_326839953.1">
    <property type="nucleotide sequence ID" value="NZ_SVNY01000001.1"/>
</dbReference>
<protein>
    <submittedName>
        <fullName evidence="5">SDR family NAD(P)-dependent oxidoreductase</fullName>
    </submittedName>
</protein>
<gene>
    <name evidence="5" type="ORF">E7512_03150</name>
</gene>
<sequence length="269" mass="29882">MKALITGASSGIGRDMARILSRRGYDLILVARRRERLEVLRHQLPSQVKIICADLAQEQACFELYEQTKGENIDILINNAGFGLFGSFAETDLHRELELLDVNVRAVHILTKLFLRDFLERDSGYILNVSSSAAFLPGPLLSSYYASKAYVLRLTQAVGEELRRRGSRVYIGALCPGPVNTEFDQVADVRFSVRSMSSQRVAATAIQQMFSRQPVIIPGGTMKAAKILMRAIPDALLLRISYHLQKRKQGPNSNHAERSGAPAAPKREG</sequence>
<dbReference type="Pfam" id="PF00106">
    <property type="entry name" value="adh_short"/>
    <property type="match status" value="1"/>
</dbReference>
<dbReference type="GO" id="GO:0016491">
    <property type="term" value="F:oxidoreductase activity"/>
    <property type="evidence" value="ECO:0007669"/>
    <property type="project" value="UniProtKB-KW"/>
</dbReference>
<dbReference type="AlphaFoldDB" id="A0A928KWB1"/>
<evidence type="ECO:0000313" key="5">
    <source>
        <dbReference type="EMBL" id="MBE6832572.1"/>
    </source>
</evidence>
<dbReference type="PRINTS" id="PR00081">
    <property type="entry name" value="GDHRDH"/>
</dbReference>
<feature type="region of interest" description="Disordered" evidence="4">
    <location>
        <begin position="247"/>
        <end position="269"/>
    </location>
</feature>
<dbReference type="PANTHER" id="PTHR44196">
    <property type="entry name" value="DEHYDROGENASE/REDUCTASE SDR FAMILY MEMBER 7B"/>
    <property type="match status" value="1"/>
</dbReference>
<evidence type="ECO:0000256" key="3">
    <source>
        <dbReference type="RuleBase" id="RU000363"/>
    </source>
</evidence>
<dbReference type="EMBL" id="SVNY01000001">
    <property type="protein sequence ID" value="MBE6832572.1"/>
    <property type="molecule type" value="Genomic_DNA"/>
</dbReference>
<dbReference type="Gene3D" id="3.40.50.720">
    <property type="entry name" value="NAD(P)-binding Rossmann-like Domain"/>
    <property type="match status" value="1"/>
</dbReference>
<evidence type="ECO:0000256" key="1">
    <source>
        <dbReference type="ARBA" id="ARBA00006484"/>
    </source>
</evidence>
<evidence type="ECO:0000313" key="6">
    <source>
        <dbReference type="Proteomes" id="UP000754750"/>
    </source>
</evidence>
<comment type="similarity">
    <text evidence="1 3">Belongs to the short-chain dehydrogenases/reductases (SDR) family.</text>
</comment>
<comment type="caution">
    <text evidence="5">The sequence shown here is derived from an EMBL/GenBank/DDBJ whole genome shotgun (WGS) entry which is preliminary data.</text>
</comment>
<name>A0A928KWB1_9FIRM</name>
<dbReference type="InterPro" id="IPR002347">
    <property type="entry name" value="SDR_fam"/>
</dbReference>
<evidence type="ECO:0000256" key="4">
    <source>
        <dbReference type="SAM" id="MobiDB-lite"/>
    </source>
</evidence>
<dbReference type="Proteomes" id="UP000754750">
    <property type="component" value="Unassembled WGS sequence"/>
</dbReference>
<dbReference type="PRINTS" id="PR00080">
    <property type="entry name" value="SDRFAMILY"/>
</dbReference>
<proteinExistence type="inferred from homology"/>
<organism evidence="5 6">
    <name type="scientific">Faecalispora sporosphaeroides</name>
    <dbReference type="NCBI Taxonomy" id="1549"/>
    <lineage>
        <taxon>Bacteria</taxon>
        <taxon>Bacillati</taxon>
        <taxon>Bacillota</taxon>
        <taxon>Clostridia</taxon>
        <taxon>Eubacteriales</taxon>
        <taxon>Oscillospiraceae</taxon>
        <taxon>Faecalispora</taxon>
    </lineage>
</organism>